<protein>
    <recommendedName>
        <fullName evidence="7">Placenta-specific protein 1</fullName>
    </recommendedName>
</protein>
<dbReference type="Pfam" id="PF23344">
    <property type="entry name" value="ZP-N"/>
    <property type="match status" value="1"/>
</dbReference>
<dbReference type="PANTHER" id="PTHR14380:SF2">
    <property type="entry name" value="PLACENTA-SPECIFIC PROTEIN 1"/>
    <property type="match status" value="1"/>
</dbReference>
<comment type="function">
    <text evidence="6">May play a role in placental development.</text>
</comment>
<name>A0A8C8ZEJ7_PROSS</name>
<keyword evidence="3" id="KW-0217">Developmental protein</keyword>
<dbReference type="AlphaFoldDB" id="A0A8C8ZEJ7"/>
<evidence type="ECO:0000256" key="6">
    <source>
        <dbReference type="ARBA" id="ARBA00056422"/>
    </source>
</evidence>
<dbReference type="GeneTree" id="ENSGT00530000064049"/>
<dbReference type="Proteomes" id="UP000694414">
    <property type="component" value="Unplaced"/>
</dbReference>
<reference evidence="10" key="1">
    <citation type="submission" date="2025-08" db="UniProtKB">
        <authorList>
            <consortium name="Ensembl"/>
        </authorList>
    </citation>
    <scope>IDENTIFICATION</scope>
</reference>
<evidence type="ECO:0000259" key="9">
    <source>
        <dbReference type="Pfam" id="PF23344"/>
    </source>
</evidence>
<keyword evidence="11" id="KW-1185">Reference proteome</keyword>
<evidence type="ECO:0000256" key="2">
    <source>
        <dbReference type="ARBA" id="ARBA00010071"/>
    </source>
</evidence>
<gene>
    <name evidence="10" type="primary">PLAC1</name>
</gene>
<keyword evidence="5 8" id="KW-0732">Signal</keyword>
<dbReference type="FunFam" id="2.60.40.3210:FF:000011">
    <property type="entry name" value="Placenta-specific protein 1"/>
    <property type="match status" value="1"/>
</dbReference>
<dbReference type="GO" id="GO:0001890">
    <property type="term" value="P:placenta development"/>
    <property type="evidence" value="ECO:0007669"/>
    <property type="project" value="Ensembl"/>
</dbReference>
<feature type="domain" description="ZP-N" evidence="9">
    <location>
        <begin position="30"/>
        <end position="116"/>
    </location>
</feature>
<dbReference type="InterPro" id="IPR055356">
    <property type="entry name" value="ZP-N"/>
</dbReference>
<dbReference type="GO" id="GO:0005576">
    <property type="term" value="C:extracellular region"/>
    <property type="evidence" value="ECO:0007669"/>
    <property type="project" value="UniProtKB-SubCell"/>
</dbReference>
<evidence type="ECO:0000313" key="10">
    <source>
        <dbReference type="Ensembl" id="ENSPSMP00000016819.1"/>
    </source>
</evidence>
<evidence type="ECO:0000256" key="7">
    <source>
        <dbReference type="ARBA" id="ARBA00069788"/>
    </source>
</evidence>
<dbReference type="InterPro" id="IPR033222">
    <property type="entry name" value="PLAC1_fam"/>
</dbReference>
<comment type="similarity">
    <text evidence="2">Belongs to the PLAC1 family.</text>
</comment>
<organism evidence="10 11">
    <name type="scientific">Prolemur simus</name>
    <name type="common">Greater bamboo lemur</name>
    <name type="synonym">Hapalemur simus</name>
    <dbReference type="NCBI Taxonomy" id="1328070"/>
    <lineage>
        <taxon>Eukaryota</taxon>
        <taxon>Metazoa</taxon>
        <taxon>Chordata</taxon>
        <taxon>Craniata</taxon>
        <taxon>Vertebrata</taxon>
        <taxon>Euteleostomi</taxon>
        <taxon>Mammalia</taxon>
        <taxon>Eutheria</taxon>
        <taxon>Euarchontoglires</taxon>
        <taxon>Primates</taxon>
        <taxon>Strepsirrhini</taxon>
        <taxon>Lemuriformes</taxon>
        <taxon>Lemuridae</taxon>
        <taxon>Prolemur</taxon>
    </lineage>
</organism>
<dbReference type="Gene3D" id="2.60.40.3210">
    <property type="entry name" value="Zona pellucida, ZP-N domain"/>
    <property type="match status" value="1"/>
</dbReference>
<dbReference type="Ensembl" id="ENSPSMT00000019557.1">
    <property type="protein sequence ID" value="ENSPSMP00000016819.1"/>
    <property type="gene ID" value="ENSPSMG00000012012.1"/>
</dbReference>
<evidence type="ECO:0000313" key="11">
    <source>
        <dbReference type="Proteomes" id="UP000694414"/>
    </source>
</evidence>
<dbReference type="PANTHER" id="PTHR14380">
    <property type="entry name" value="PLACENTA-SPECIFIC PROTEIN 1"/>
    <property type="match status" value="1"/>
</dbReference>
<evidence type="ECO:0000256" key="3">
    <source>
        <dbReference type="ARBA" id="ARBA00022473"/>
    </source>
</evidence>
<comment type="subcellular location">
    <subcellularLocation>
        <location evidence="1">Secreted</location>
    </subcellularLocation>
</comment>
<evidence type="ECO:0000256" key="1">
    <source>
        <dbReference type="ARBA" id="ARBA00004613"/>
    </source>
</evidence>
<evidence type="ECO:0000256" key="5">
    <source>
        <dbReference type="ARBA" id="ARBA00022729"/>
    </source>
</evidence>
<keyword evidence="4" id="KW-0964">Secreted</keyword>
<proteinExistence type="inferred from homology"/>
<feature type="signal peptide" evidence="8">
    <location>
        <begin position="1"/>
        <end position="22"/>
    </location>
</feature>
<sequence>MKVFELIVGMVLLTSVFSVCSGQNPMTVLCSIDWFMVTVHPLMLNNDVYVHFHELHMGLGCPANHVQSHVYQFTYRVTECGIRAKVVSQDMVIYSTEMHYASKGTSSKYVIPVSCVAPQKSPWLTMPCSMRVASMSGTPAQNDETCYEVFSLSPLSQRPNCDCPPCVFNEGAYPQAPHQQAEAQEARSMQPSYFVDISEDWCLHSDDLIGPM</sequence>
<feature type="chain" id="PRO_5034700630" description="Placenta-specific protein 1" evidence="8">
    <location>
        <begin position="23"/>
        <end position="212"/>
    </location>
</feature>
<evidence type="ECO:0000256" key="4">
    <source>
        <dbReference type="ARBA" id="ARBA00022525"/>
    </source>
</evidence>
<evidence type="ECO:0000256" key="8">
    <source>
        <dbReference type="SAM" id="SignalP"/>
    </source>
</evidence>
<reference evidence="10" key="2">
    <citation type="submission" date="2025-09" db="UniProtKB">
        <authorList>
            <consortium name="Ensembl"/>
        </authorList>
    </citation>
    <scope>IDENTIFICATION</scope>
</reference>
<accession>A0A8C8ZEJ7</accession>